<protein>
    <submittedName>
        <fullName evidence="2">Uncharacterized protein</fullName>
    </submittedName>
</protein>
<feature type="compositionally biased region" description="Gly residues" evidence="1">
    <location>
        <begin position="26"/>
        <end position="36"/>
    </location>
</feature>
<dbReference type="EMBL" id="JAWDGP010003283">
    <property type="protein sequence ID" value="KAK3775719.1"/>
    <property type="molecule type" value="Genomic_DNA"/>
</dbReference>
<feature type="compositionally biased region" description="Pro residues" evidence="1">
    <location>
        <begin position="1"/>
        <end position="10"/>
    </location>
</feature>
<dbReference type="AlphaFoldDB" id="A0AAE0ZU99"/>
<feature type="region of interest" description="Disordered" evidence="1">
    <location>
        <begin position="62"/>
        <end position="91"/>
    </location>
</feature>
<gene>
    <name evidence="2" type="ORF">RRG08_044777</name>
</gene>
<proteinExistence type="predicted"/>
<sequence length="91" mass="8626">MSPPSKPAVPLPAARGHGVSNLRAATGGGVSGGHTDGSGNTTGSSTAASHYAGRTAAVGNLAVSGSQNSNTAGGGGGSYDSEHCGVRHIIQ</sequence>
<feature type="region of interest" description="Disordered" evidence="1">
    <location>
        <begin position="1"/>
        <end position="48"/>
    </location>
</feature>
<feature type="compositionally biased region" description="Low complexity" evidence="1">
    <location>
        <begin position="37"/>
        <end position="48"/>
    </location>
</feature>
<comment type="caution">
    <text evidence="2">The sequence shown here is derived from an EMBL/GenBank/DDBJ whole genome shotgun (WGS) entry which is preliminary data.</text>
</comment>
<keyword evidence="3" id="KW-1185">Reference proteome</keyword>
<evidence type="ECO:0000313" key="3">
    <source>
        <dbReference type="Proteomes" id="UP001283361"/>
    </source>
</evidence>
<dbReference type="Proteomes" id="UP001283361">
    <property type="component" value="Unassembled WGS sequence"/>
</dbReference>
<organism evidence="2 3">
    <name type="scientific">Elysia crispata</name>
    <name type="common">lettuce slug</name>
    <dbReference type="NCBI Taxonomy" id="231223"/>
    <lineage>
        <taxon>Eukaryota</taxon>
        <taxon>Metazoa</taxon>
        <taxon>Spiralia</taxon>
        <taxon>Lophotrochozoa</taxon>
        <taxon>Mollusca</taxon>
        <taxon>Gastropoda</taxon>
        <taxon>Heterobranchia</taxon>
        <taxon>Euthyneura</taxon>
        <taxon>Panpulmonata</taxon>
        <taxon>Sacoglossa</taxon>
        <taxon>Placobranchoidea</taxon>
        <taxon>Plakobranchidae</taxon>
        <taxon>Elysia</taxon>
    </lineage>
</organism>
<reference evidence="2" key="1">
    <citation type="journal article" date="2023" name="G3 (Bethesda)">
        <title>A reference genome for the long-term kleptoplast-retaining sea slug Elysia crispata morphotype clarki.</title>
        <authorList>
            <person name="Eastman K.E."/>
            <person name="Pendleton A.L."/>
            <person name="Shaikh M.A."/>
            <person name="Suttiyut T."/>
            <person name="Ogas R."/>
            <person name="Tomko P."/>
            <person name="Gavelis G."/>
            <person name="Widhalm J.R."/>
            <person name="Wisecaver J.H."/>
        </authorList>
    </citation>
    <scope>NUCLEOTIDE SEQUENCE</scope>
    <source>
        <strain evidence="2">ECLA1</strain>
    </source>
</reference>
<evidence type="ECO:0000256" key="1">
    <source>
        <dbReference type="SAM" id="MobiDB-lite"/>
    </source>
</evidence>
<accession>A0AAE0ZU99</accession>
<name>A0AAE0ZU99_9GAST</name>
<evidence type="ECO:0000313" key="2">
    <source>
        <dbReference type="EMBL" id="KAK3775719.1"/>
    </source>
</evidence>